<protein>
    <submittedName>
        <fullName evidence="3">Nicotinamidase-related amidase</fullName>
    </submittedName>
</protein>
<dbReference type="RefSeq" id="WP_076399120.1">
    <property type="nucleotide sequence ID" value="NZ_FTOA01000002.1"/>
</dbReference>
<dbReference type="Gene3D" id="3.40.50.850">
    <property type="entry name" value="Isochorismatase-like"/>
    <property type="match status" value="1"/>
</dbReference>
<dbReference type="AlphaFoldDB" id="A0A1N7JG13"/>
<dbReference type="SUPFAM" id="SSF52499">
    <property type="entry name" value="Isochorismatase-like hydrolases"/>
    <property type="match status" value="1"/>
</dbReference>
<dbReference type="OrthoDB" id="9794942at2"/>
<dbReference type="STRING" id="80876.SAMN05421779_102220"/>
<dbReference type="CDD" id="cd01014">
    <property type="entry name" value="nicotinamidase_related"/>
    <property type="match status" value="1"/>
</dbReference>
<reference evidence="3 4" key="1">
    <citation type="submission" date="2017-01" db="EMBL/GenBank/DDBJ databases">
        <authorList>
            <person name="Mah S.A."/>
            <person name="Swanson W.J."/>
            <person name="Moy G.W."/>
            <person name="Vacquier V.D."/>
        </authorList>
    </citation>
    <scope>NUCLEOTIDE SEQUENCE [LARGE SCALE GENOMIC DNA]</scope>
    <source>
        <strain evidence="3 4">DSM 11589</strain>
    </source>
</reference>
<gene>
    <name evidence="3" type="ORF">SAMN05421779_102220</name>
</gene>
<dbReference type="EMBL" id="FTOA01000002">
    <property type="protein sequence ID" value="SIS48295.1"/>
    <property type="molecule type" value="Genomic_DNA"/>
</dbReference>
<evidence type="ECO:0000259" key="2">
    <source>
        <dbReference type="Pfam" id="PF00857"/>
    </source>
</evidence>
<name>A0A1N7JG13_9PROT</name>
<sequence>MTNSFVPLTLLQMVKASLTPPRWDRATLLIIDAQRVYLDGVIPLTGMDEAVAEAADVLAQARAAGAPVIHIVHRSGGDSPFAPTNPQTRIIDALAPQGEEVVVEKTFANGFTETTLAAELAPWRARGRDELVVVGFMTHNCVSSTVRGARDLGYRCTVVASACATRPLPDPTRPGAIISAEELHRASLAGLFDTHGPVVATAADLLADQC</sequence>
<organism evidence="3 4">
    <name type="scientific">Insolitispirillum peregrinum</name>
    <dbReference type="NCBI Taxonomy" id="80876"/>
    <lineage>
        <taxon>Bacteria</taxon>
        <taxon>Pseudomonadati</taxon>
        <taxon>Pseudomonadota</taxon>
        <taxon>Alphaproteobacteria</taxon>
        <taxon>Rhodospirillales</taxon>
        <taxon>Novispirillaceae</taxon>
        <taxon>Insolitispirillum</taxon>
    </lineage>
</organism>
<dbReference type="Proteomes" id="UP000185678">
    <property type="component" value="Unassembled WGS sequence"/>
</dbReference>
<dbReference type="Pfam" id="PF00857">
    <property type="entry name" value="Isochorismatase"/>
    <property type="match status" value="1"/>
</dbReference>
<dbReference type="GO" id="GO:0016787">
    <property type="term" value="F:hydrolase activity"/>
    <property type="evidence" value="ECO:0007669"/>
    <property type="project" value="UniProtKB-KW"/>
</dbReference>
<keyword evidence="1" id="KW-0378">Hydrolase</keyword>
<accession>A0A1N7JG13</accession>
<dbReference type="InterPro" id="IPR036380">
    <property type="entry name" value="Isochorismatase-like_sf"/>
</dbReference>
<dbReference type="InterPro" id="IPR050272">
    <property type="entry name" value="Isochorismatase-like_hydrls"/>
</dbReference>
<evidence type="ECO:0000256" key="1">
    <source>
        <dbReference type="ARBA" id="ARBA00022801"/>
    </source>
</evidence>
<dbReference type="PANTHER" id="PTHR43540:SF15">
    <property type="entry name" value="BLR5631 PROTEIN"/>
    <property type="match status" value="1"/>
</dbReference>
<evidence type="ECO:0000313" key="4">
    <source>
        <dbReference type="Proteomes" id="UP000185678"/>
    </source>
</evidence>
<proteinExistence type="predicted"/>
<evidence type="ECO:0000313" key="3">
    <source>
        <dbReference type="EMBL" id="SIS48295.1"/>
    </source>
</evidence>
<dbReference type="InterPro" id="IPR000868">
    <property type="entry name" value="Isochorismatase-like_dom"/>
</dbReference>
<feature type="domain" description="Isochorismatase-like" evidence="2">
    <location>
        <begin position="27"/>
        <end position="201"/>
    </location>
</feature>
<keyword evidence="4" id="KW-1185">Reference proteome</keyword>
<dbReference type="PANTHER" id="PTHR43540">
    <property type="entry name" value="PEROXYUREIDOACRYLATE/UREIDOACRYLATE AMIDOHYDROLASE-RELATED"/>
    <property type="match status" value="1"/>
</dbReference>